<proteinExistence type="predicted"/>
<organism evidence="1 2">
    <name type="scientific">Spiroplasma gladiatoris</name>
    <dbReference type="NCBI Taxonomy" id="2143"/>
    <lineage>
        <taxon>Bacteria</taxon>
        <taxon>Bacillati</taxon>
        <taxon>Mycoplasmatota</taxon>
        <taxon>Mollicutes</taxon>
        <taxon>Entomoplasmatales</taxon>
        <taxon>Spiroplasmataceae</taxon>
        <taxon>Spiroplasma</taxon>
    </lineage>
</organism>
<dbReference type="AlphaFoldDB" id="A0A4V1AQ58"/>
<dbReference type="KEGG" id="sgq:SGLAD_v1c01500"/>
<accession>A0A4V1AQ58</accession>
<reference evidence="1 2" key="1">
    <citation type="submission" date="2019-03" db="EMBL/GenBank/DDBJ databases">
        <title>Complete genome sequence of Spiroplasma gladiatoris TG-1 (DSM 22552).</title>
        <authorList>
            <person name="Lin Y.-C."/>
            <person name="Chou L."/>
            <person name="Kuo C.-H."/>
        </authorList>
    </citation>
    <scope>NUCLEOTIDE SEQUENCE [LARGE SCALE GENOMIC DNA]</scope>
    <source>
        <strain evidence="1 2">TG-1</strain>
    </source>
</reference>
<dbReference type="EMBL" id="CP038013">
    <property type="protein sequence ID" value="QBQ07349.1"/>
    <property type="molecule type" value="Genomic_DNA"/>
</dbReference>
<gene>
    <name evidence="1" type="ORF">SGLAD_v1c01500</name>
</gene>
<sequence>MKKTQNLLSLGIYKMKLFMQQLVLTNGNEWLKDVLYGLLVNFAENVLEMIPNIKTMLSVPVAS</sequence>
<dbReference type="Proteomes" id="UP000294309">
    <property type="component" value="Chromosome"/>
</dbReference>
<evidence type="ECO:0000313" key="2">
    <source>
        <dbReference type="Proteomes" id="UP000294309"/>
    </source>
</evidence>
<dbReference type="OrthoDB" id="9840664at2"/>
<name>A0A4V1AQ58_9MOLU</name>
<evidence type="ECO:0000313" key="1">
    <source>
        <dbReference type="EMBL" id="QBQ07349.1"/>
    </source>
</evidence>
<keyword evidence="2" id="KW-1185">Reference proteome</keyword>
<dbReference type="RefSeq" id="WP_134297150.1">
    <property type="nucleotide sequence ID" value="NZ_CP038013.1"/>
</dbReference>
<protein>
    <submittedName>
        <fullName evidence="1">Uncharacterized protein</fullName>
    </submittedName>
</protein>